<dbReference type="GO" id="GO:0006508">
    <property type="term" value="P:proteolysis"/>
    <property type="evidence" value="ECO:0007669"/>
    <property type="project" value="InterPro"/>
</dbReference>
<feature type="domain" description="Peptidase M6-like" evidence="3">
    <location>
        <begin position="297"/>
        <end position="362"/>
    </location>
</feature>
<dbReference type="Gene3D" id="2.60.40.4070">
    <property type="match status" value="1"/>
</dbReference>
<dbReference type="SUPFAM" id="SSF55486">
    <property type="entry name" value="Metalloproteases ('zincins'), catalytic domain"/>
    <property type="match status" value="1"/>
</dbReference>
<evidence type="ECO:0008006" key="7">
    <source>
        <dbReference type="Google" id="ProtNLM"/>
    </source>
</evidence>
<gene>
    <name evidence="5" type="ORF">AMJ39_01135</name>
</gene>
<evidence type="ECO:0000256" key="1">
    <source>
        <dbReference type="ARBA" id="ARBA00022729"/>
    </source>
</evidence>
<evidence type="ECO:0000256" key="2">
    <source>
        <dbReference type="SAM" id="MobiDB-lite"/>
    </source>
</evidence>
<evidence type="ECO:0000259" key="3">
    <source>
        <dbReference type="Pfam" id="PF05547"/>
    </source>
</evidence>
<proteinExistence type="predicted"/>
<sequence length="1086" mass="116770">MVSGGHACNPARDLCRLLLAACLVLFVALASVLPSRAARIEVDKGSRPAGPIPEHAGVERFHVPGLRDGVSERRILERKRAERVMLAPQLAAQQVQDTVRVLAIRVEFQEDESSLTTGNGRMDLEGNEEDTLSLYYDPPHTKLYFERQLEALRNYYLSTSLGHLYVDFRVVPNEETLTYSLPHTMLYYGDPSNRERGLVVLVRDAVAAADADTIANVNFTPDYIGDTTGFDAFIVFHAGASWQSDIMWDSPYDIASAFIPGGAIEYYLEHPIIANAGTDTVYEISIVAESQIQDGVTNGIQGLVAHEFGHMIGLPDLYDVYGWSSGIGGWCEMSTGYWLSAAGIPAGIIPPYLSAWCRMYMGWETPIVAEDLSQALEIVAAAVPVDTVTYEPIVDPSDVRVVQVPINEHEYFLVENRQEDIDGDGIVIGNMENGVIISFYGEYDYLLPGSGVLIWHIDEQAIEERFATNTVNAYPDHKGVDLEEADGIQDFDGWVTFSSYEFLGSPEDPYREGNNTSFAPSTQPNSDSYSGAASHVSITDIGRSGVTMDCLIERRWAQPGFPVAAGDSASFMGSPNLADIDGDGTLEIVVASVDGATYAWKGDGSPYFSERPTGWFAQAGIGDSIYSSVALGDLDGDGLLETVVGSEQGRVYAWHSFDADGDTLADPVAGFPIATIGLGAVRSSPALADIDGDGRDEIVVGADDMRLYVWELEPVDTLRAVPGFPVDLGGEVRSSPTVVDVDDDPELEVAVLSGDGRLFLIDADGTVLDGWPAIAPSLLLSQSSTVVGDMDGNGSLEVIAVTGGGRVYSLSVSGDLRAGWPMGIEENVKTDPALADVDGDGYLEVALTTPNEIVVLNHNGSFASGWPVVEADSIVFGSSVVIGDVDGDREVDLVCGTSSGEIHAWRSDGREVSGFPVAAGGAVTSCPILGDIDADGVRELVACTESGWVYAWDLGVTEDTLTLPWGMYRADPGHRGILHGRFTPDPPAYAGDLLPSESLFNYPNPAYGDETTIRYFLGRPAEVTITIYNLAGDLVAQMDGEAAQPPQECETVWDLSDVASGVYICRVEARGAGEEEVRFHKIAVVR</sequence>
<dbReference type="AlphaFoldDB" id="A0A0S7WWQ5"/>
<dbReference type="Pfam" id="PF05547">
    <property type="entry name" value="Peptidase_M6"/>
    <property type="match status" value="1"/>
</dbReference>
<dbReference type="InterPro" id="IPR028994">
    <property type="entry name" value="Integrin_alpha_N"/>
</dbReference>
<dbReference type="EMBL" id="LIZS01000004">
    <property type="protein sequence ID" value="KPJ54361.1"/>
    <property type="molecule type" value="Genomic_DNA"/>
</dbReference>
<dbReference type="PANTHER" id="PTHR41775">
    <property type="entry name" value="SECRETED PROTEIN-RELATED"/>
    <property type="match status" value="1"/>
</dbReference>
<dbReference type="Pfam" id="PF18962">
    <property type="entry name" value="Por_Secre_tail"/>
    <property type="match status" value="1"/>
</dbReference>
<accession>A0A0S7WWQ5</accession>
<reference evidence="5 6" key="1">
    <citation type="journal article" date="2015" name="Microbiome">
        <title>Genomic resolution of linkages in carbon, nitrogen, and sulfur cycling among widespread estuary sediment bacteria.</title>
        <authorList>
            <person name="Baker B.J."/>
            <person name="Lazar C.S."/>
            <person name="Teske A.P."/>
            <person name="Dick G.J."/>
        </authorList>
    </citation>
    <scope>NUCLEOTIDE SEQUENCE [LARGE SCALE GENOMIC DNA]</scope>
    <source>
        <strain evidence="5">DG_24</strain>
    </source>
</reference>
<comment type="caution">
    <text evidence="5">The sequence shown here is derived from an EMBL/GenBank/DDBJ whole genome shotgun (WGS) entry which is preliminary data.</text>
</comment>
<dbReference type="SUPFAM" id="SSF69318">
    <property type="entry name" value="Integrin alpha N-terminal domain"/>
    <property type="match status" value="2"/>
</dbReference>
<dbReference type="InterPro" id="IPR026444">
    <property type="entry name" value="Secre_tail"/>
</dbReference>
<dbReference type="Proteomes" id="UP000052008">
    <property type="component" value="Unassembled WGS sequence"/>
</dbReference>
<organism evidence="5 6">
    <name type="scientific">candidate division TA06 bacterium DG_24</name>
    <dbReference type="NCBI Taxonomy" id="1703770"/>
    <lineage>
        <taxon>Bacteria</taxon>
        <taxon>Bacteria division TA06</taxon>
    </lineage>
</organism>
<name>A0A0S7WWQ5_UNCT6</name>
<feature type="compositionally biased region" description="Polar residues" evidence="2">
    <location>
        <begin position="513"/>
        <end position="530"/>
    </location>
</feature>
<protein>
    <recommendedName>
        <fullName evidence="7">Peptidase M6-like domain-containing protein</fullName>
    </recommendedName>
</protein>
<dbReference type="InterPro" id="IPR008757">
    <property type="entry name" value="Peptidase_M6-like_domain"/>
</dbReference>
<feature type="domain" description="Secretion system C-terminal sorting" evidence="4">
    <location>
        <begin position="1002"/>
        <end position="1070"/>
    </location>
</feature>
<dbReference type="Pfam" id="PF13517">
    <property type="entry name" value="FG-GAP_3"/>
    <property type="match status" value="2"/>
</dbReference>
<feature type="region of interest" description="Disordered" evidence="2">
    <location>
        <begin position="509"/>
        <end position="530"/>
    </location>
</feature>
<dbReference type="InterPro" id="IPR013517">
    <property type="entry name" value="FG-GAP"/>
</dbReference>
<dbReference type="GO" id="GO:0008233">
    <property type="term" value="F:peptidase activity"/>
    <property type="evidence" value="ECO:0007669"/>
    <property type="project" value="InterPro"/>
</dbReference>
<dbReference type="NCBIfam" id="TIGR04183">
    <property type="entry name" value="Por_Secre_tail"/>
    <property type="match status" value="1"/>
</dbReference>
<evidence type="ECO:0000259" key="4">
    <source>
        <dbReference type="Pfam" id="PF18962"/>
    </source>
</evidence>
<keyword evidence="1" id="KW-0732">Signal</keyword>
<dbReference type="Gene3D" id="2.130.10.130">
    <property type="entry name" value="Integrin alpha, N-terminal"/>
    <property type="match status" value="1"/>
</dbReference>
<dbReference type="Pfam" id="PF01839">
    <property type="entry name" value="FG-GAP"/>
    <property type="match status" value="1"/>
</dbReference>
<evidence type="ECO:0000313" key="5">
    <source>
        <dbReference type="EMBL" id="KPJ54361.1"/>
    </source>
</evidence>
<dbReference type="STRING" id="1703770.AMJ39_01135"/>
<dbReference type="PATRIC" id="fig|1703770.3.peg.300"/>
<dbReference type="PANTHER" id="PTHR41775:SF1">
    <property type="entry name" value="PEPTIDASE M6-LIKE DOMAIN-CONTAINING PROTEIN"/>
    <property type="match status" value="1"/>
</dbReference>
<evidence type="ECO:0000313" key="6">
    <source>
        <dbReference type="Proteomes" id="UP000052008"/>
    </source>
</evidence>